<evidence type="ECO:0000313" key="4">
    <source>
        <dbReference type="Proteomes" id="UP001441944"/>
    </source>
</evidence>
<evidence type="ECO:0000256" key="1">
    <source>
        <dbReference type="ARBA" id="ARBA00022527"/>
    </source>
</evidence>
<comment type="caution">
    <text evidence="3">The sequence shown here is derived from an EMBL/GenBank/DDBJ whole genome shotgun (WGS) entry which is preliminary data.</text>
</comment>
<name>A0ABQ0AGJ9_9RHOB</name>
<dbReference type="Pfam" id="PF13581">
    <property type="entry name" value="HATPase_c_2"/>
    <property type="match status" value="1"/>
</dbReference>
<dbReference type="InterPro" id="IPR050267">
    <property type="entry name" value="Anti-sigma-factor_SerPK"/>
</dbReference>
<gene>
    <name evidence="3" type="ORF">NBRC116598_04020</name>
</gene>
<dbReference type="InterPro" id="IPR003594">
    <property type="entry name" value="HATPase_dom"/>
</dbReference>
<dbReference type="EMBL" id="BAABWU010000001">
    <property type="protein sequence ID" value="GAA6194958.1"/>
    <property type="molecule type" value="Genomic_DNA"/>
</dbReference>
<accession>A0ABQ0AGJ9</accession>
<keyword evidence="1" id="KW-0808">Transferase</keyword>
<proteinExistence type="predicted"/>
<feature type="domain" description="Histidine kinase/HSP90-like ATPase" evidence="2">
    <location>
        <begin position="13"/>
        <end position="136"/>
    </location>
</feature>
<sequence>MAETFACSFKATEQGARSCISAVMQQLRDIDLPVNRAGDVQIALAEAVNNIVEHAYSDLSDGEIYIQCDLSPDELQICISDTGPPLPNGELPVGLPADISGPMETLPEGGFGWHLIRALTCRLHYERQADSNQLSLFFDMQAKQS</sequence>
<organism evidence="3 4">
    <name type="scientific">Pseudophaeobacter arcticus</name>
    <dbReference type="NCBI Taxonomy" id="385492"/>
    <lineage>
        <taxon>Bacteria</taxon>
        <taxon>Pseudomonadati</taxon>
        <taxon>Pseudomonadota</taxon>
        <taxon>Alphaproteobacteria</taxon>
        <taxon>Rhodobacterales</taxon>
        <taxon>Paracoccaceae</taxon>
        <taxon>Pseudophaeobacter</taxon>
    </lineage>
</organism>
<dbReference type="PANTHER" id="PTHR35526:SF3">
    <property type="entry name" value="ANTI-SIGMA-F FACTOR RSBW"/>
    <property type="match status" value="1"/>
</dbReference>
<keyword evidence="1" id="KW-0418">Kinase</keyword>
<dbReference type="InterPro" id="IPR036890">
    <property type="entry name" value="HATPase_C_sf"/>
</dbReference>
<protein>
    <recommendedName>
        <fullName evidence="2">Histidine kinase/HSP90-like ATPase domain-containing protein</fullName>
    </recommendedName>
</protein>
<dbReference type="RefSeq" id="WP_353396653.1">
    <property type="nucleotide sequence ID" value="NZ_BAABWU010000001.1"/>
</dbReference>
<evidence type="ECO:0000259" key="2">
    <source>
        <dbReference type="Pfam" id="PF13581"/>
    </source>
</evidence>
<evidence type="ECO:0000313" key="3">
    <source>
        <dbReference type="EMBL" id="GAA6194958.1"/>
    </source>
</evidence>
<reference evidence="3 4" key="1">
    <citation type="submission" date="2024-04" db="EMBL/GenBank/DDBJ databases">
        <title>Draft genome sequence of Pseudophaeobacter arcticus NBRC 116598.</title>
        <authorList>
            <person name="Miyakawa T."/>
            <person name="Kusuya Y."/>
            <person name="Miura T."/>
        </authorList>
    </citation>
    <scope>NUCLEOTIDE SEQUENCE [LARGE SCALE GENOMIC DNA]</scope>
    <source>
        <strain evidence="3 4">SU-CL00105</strain>
    </source>
</reference>
<dbReference type="SUPFAM" id="SSF55874">
    <property type="entry name" value="ATPase domain of HSP90 chaperone/DNA topoisomerase II/histidine kinase"/>
    <property type="match status" value="1"/>
</dbReference>
<keyword evidence="1" id="KW-0723">Serine/threonine-protein kinase</keyword>
<dbReference type="CDD" id="cd16936">
    <property type="entry name" value="HATPase_RsbW-like"/>
    <property type="match status" value="1"/>
</dbReference>
<dbReference type="Proteomes" id="UP001441944">
    <property type="component" value="Unassembled WGS sequence"/>
</dbReference>
<keyword evidence="4" id="KW-1185">Reference proteome</keyword>
<dbReference type="PANTHER" id="PTHR35526">
    <property type="entry name" value="ANTI-SIGMA-F FACTOR RSBW-RELATED"/>
    <property type="match status" value="1"/>
</dbReference>
<dbReference type="Gene3D" id="3.30.565.10">
    <property type="entry name" value="Histidine kinase-like ATPase, C-terminal domain"/>
    <property type="match status" value="1"/>
</dbReference>